<dbReference type="Pfam" id="PF00440">
    <property type="entry name" value="TetR_N"/>
    <property type="match status" value="1"/>
</dbReference>
<dbReference type="SMART" id="SM00345">
    <property type="entry name" value="HTH_GNTR"/>
    <property type="match status" value="1"/>
</dbReference>
<keyword evidence="1" id="KW-0805">Transcription regulation</keyword>
<feature type="DNA-binding region" description="H-T-H motif" evidence="4">
    <location>
        <begin position="108"/>
        <end position="127"/>
    </location>
</feature>
<dbReference type="PANTHER" id="PTHR30055">
    <property type="entry name" value="HTH-TYPE TRANSCRIPTIONAL REGULATOR RUTR"/>
    <property type="match status" value="1"/>
</dbReference>
<organism evidence="7 8">
    <name type="scientific">Kibdelosporangium banguiense</name>
    <dbReference type="NCBI Taxonomy" id="1365924"/>
    <lineage>
        <taxon>Bacteria</taxon>
        <taxon>Bacillati</taxon>
        <taxon>Actinomycetota</taxon>
        <taxon>Actinomycetes</taxon>
        <taxon>Pseudonocardiales</taxon>
        <taxon>Pseudonocardiaceae</taxon>
        <taxon>Kibdelosporangium</taxon>
    </lineage>
</organism>
<reference evidence="7 8" key="1">
    <citation type="submission" date="2021-03" db="EMBL/GenBank/DDBJ databases">
        <title>Sequencing the genomes of 1000 actinobacteria strains.</title>
        <authorList>
            <person name="Klenk H.-P."/>
        </authorList>
    </citation>
    <scope>NUCLEOTIDE SEQUENCE [LARGE SCALE GENOMIC DNA]</scope>
    <source>
        <strain evidence="7 8">DSM 46670</strain>
    </source>
</reference>
<dbReference type="RefSeq" id="WP_209633522.1">
    <property type="nucleotide sequence ID" value="NZ_JAGINW010000001.1"/>
</dbReference>
<evidence type="ECO:0000259" key="6">
    <source>
        <dbReference type="PROSITE" id="PS50977"/>
    </source>
</evidence>
<evidence type="ECO:0000256" key="2">
    <source>
        <dbReference type="ARBA" id="ARBA00023125"/>
    </source>
</evidence>
<comment type="caution">
    <text evidence="7">The sequence shown here is derived from an EMBL/GenBank/DDBJ whole genome shotgun (WGS) entry which is preliminary data.</text>
</comment>
<proteinExistence type="predicted"/>
<evidence type="ECO:0000313" key="8">
    <source>
        <dbReference type="Proteomes" id="UP001519332"/>
    </source>
</evidence>
<name>A0ABS4T5W7_9PSEU</name>
<dbReference type="InterPro" id="IPR009057">
    <property type="entry name" value="Homeodomain-like_sf"/>
</dbReference>
<dbReference type="Gene3D" id="1.10.10.60">
    <property type="entry name" value="Homeodomain-like"/>
    <property type="match status" value="1"/>
</dbReference>
<feature type="domain" description="HTH tetR-type" evidence="6">
    <location>
        <begin position="85"/>
        <end position="145"/>
    </location>
</feature>
<keyword evidence="3" id="KW-0804">Transcription</keyword>
<dbReference type="Gene3D" id="1.10.10.10">
    <property type="entry name" value="Winged helix-like DNA-binding domain superfamily/Winged helix DNA-binding domain"/>
    <property type="match status" value="1"/>
</dbReference>
<evidence type="ECO:0000313" key="7">
    <source>
        <dbReference type="EMBL" id="MBP2319857.1"/>
    </source>
</evidence>
<dbReference type="PANTHER" id="PTHR30055:SF151">
    <property type="entry name" value="TRANSCRIPTIONAL REGULATORY PROTEIN"/>
    <property type="match status" value="1"/>
</dbReference>
<feature type="domain" description="HTH gntR-type" evidence="5">
    <location>
        <begin position="4"/>
        <end position="72"/>
    </location>
</feature>
<sequence length="314" mass="35181">MPAEPPYLRIAAEIKDRIARGELRAGQRIPSTRRITQEWGVAMATATKVIAALRDDGIVDTKPGAGTVVRSSQVARAGKPPPEPDLSRDRIVRAAIAVADAEGLPMVSMRRVATDLGVATMSLYRHVSSKDDLVLYMADKVFGEHPFPPEKPPGWRECLELAPRLMWTVCRRHPWTAEALSMTRPRVSPNLLAYTEWVLAVLRRFDLSMDEIMYTHLNLFGHVRGLAISLQAETQARQDTGVTHEEWISTEQPALATLLATGRYPAMADLVGRDFDYDLDKVFDYGLRLLLDGIERRLRGRNYTDQPADRARQG</sequence>
<dbReference type="InterPro" id="IPR004111">
    <property type="entry name" value="Repressor_TetR_C"/>
</dbReference>
<evidence type="ECO:0000256" key="4">
    <source>
        <dbReference type="PROSITE-ProRule" id="PRU00335"/>
    </source>
</evidence>
<keyword evidence="8" id="KW-1185">Reference proteome</keyword>
<accession>A0ABS4T5W7</accession>
<dbReference type="EMBL" id="JAGINW010000001">
    <property type="protein sequence ID" value="MBP2319857.1"/>
    <property type="molecule type" value="Genomic_DNA"/>
</dbReference>
<dbReference type="SUPFAM" id="SSF48498">
    <property type="entry name" value="Tetracyclin repressor-like, C-terminal domain"/>
    <property type="match status" value="1"/>
</dbReference>
<gene>
    <name evidence="7" type="ORF">JOF56_000242</name>
</gene>
<dbReference type="Pfam" id="PF00392">
    <property type="entry name" value="GntR"/>
    <property type="match status" value="1"/>
</dbReference>
<dbReference type="Proteomes" id="UP001519332">
    <property type="component" value="Unassembled WGS sequence"/>
</dbReference>
<dbReference type="InterPro" id="IPR000524">
    <property type="entry name" value="Tscrpt_reg_HTH_GntR"/>
</dbReference>
<dbReference type="InterPro" id="IPR001647">
    <property type="entry name" value="HTH_TetR"/>
</dbReference>
<dbReference type="InterPro" id="IPR036388">
    <property type="entry name" value="WH-like_DNA-bd_sf"/>
</dbReference>
<keyword evidence="2 4" id="KW-0238">DNA-binding</keyword>
<dbReference type="CDD" id="cd07377">
    <property type="entry name" value="WHTH_GntR"/>
    <property type="match status" value="1"/>
</dbReference>
<dbReference type="InterPro" id="IPR050109">
    <property type="entry name" value="HTH-type_TetR-like_transc_reg"/>
</dbReference>
<dbReference type="Pfam" id="PF02909">
    <property type="entry name" value="TetR_C_1"/>
    <property type="match status" value="1"/>
</dbReference>
<dbReference type="InterPro" id="IPR036271">
    <property type="entry name" value="Tet_transcr_reg_TetR-rel_C_sf"/>
</dbReference>
<dbReference type="InterPro" id="IPR036390">
    <property type="entry name" value="WH_DNA-bd_sf"/>
</dbReference>
<evidence type="ECO:0000256" key="3">
    <source>
        <dbReference type="ARBA" id="ARBA00023163"/>
    </source>
</evidence>
<dbReference type="SUPFAM" id="SSF46689">
    <property type="entry name" value="Homeodomain-like"/>
    <property type="match status" value="1"/>
</dbReference>
<dbReference type="Gene3D" id="1.10.357.10">
    <property type="entry name" value="Tetracycline Repressor, domain 2"/>
    <property type="match status" value="1"/>
</dbReference>
<dbReference type="PROSITE" id="PS50977">
    <property type="entry name" value="HTH_TETR_2"/>
    <property type="match status" value="1"/>
</dbReference>
<dbReference type="PROSITE" id="PS50949">
    <property type="entry name" value="HTH_GNTR"/>
    <property type="match status" value="1"/>
</dbReference>
<dbReference type="SUPFAM" id="SSF46785">
    <property type="entry name" value="Winged helix' DNA-binding domain"/>
    <property type="match status" value="1"/>
</dbReference>
<evidence type="ECO:0000256" key="1">
    <source>
        <dbReference type="ARBA" id="ARBA00023015"/>
    </source>
</evidence>
<evidence type="ECO:0000259" key="5">
    <source>
        <dbReference type="PROSITE" id="PS50949"/>
    </source>
</evidence>
<protein>
    <submittedName>
        <fullName evidence="7">AcrR family transcriptional regulator</fullName>
    </submittedName>
</protein>